<evidence type="ECO:0000313" key="7">
    <source>
        <dbReference type="Proteomes" id="UP000001492"/>
    </source>
</evidence>
<dbReference type="eggNOG" id="COG4191">
    <property type="taxonomic scope" value="Bacteria"/>
</dbReference>
<dbReference type="Proteomes" id="UP000001492">
    <property type="component" value="Chromosome 1"/>
</dbReference>
<dbReference type="PANTHER" id="PTHR43642">
    <property type="entry name" value="HYBRID SIGNAL TRANSDUCTION HISTIDINE KINASE G"/>
    <property type="match status" value="1"/>
</dbReference>
<dbReference type="HOGENOM" id="CLU_000445_34_2_5"/>
<dbReference type="Pfam" id="PF13185">
    <property type="entry name" value="GAF_2"/>
    <property type="match status" value="1"/>
</dbReference>
<dbReference type="InterPro" id="IPR003018">
    <property type="entry name" value="GAF"/>
</dbReference>
<evidence type="ECO:0000256" key="2">
    <source>
        <dbReference type="ARBA" id="ARBA00012438"/>
    </source>
</evidence>
<dbReference type="CDD" id="cd00082">
    <property type="entry name" value="HisKA"/>
    <property type="match status" value="1"/>
</dbReference>
<dbReference type="eggNOG" id="COG3899">
    <property type="taxonomic scope" value="Bacteria"/>
</dbReference>
<dbReference type="InterPro" id="IPR000719">
    <property type="entry name" value="Prot_kinase_dom"/>
</dbReference>
<evidence type="ECO:0000256" key="3">
    <source>
        <dbReference type="ARBA" id="ARBA00022553"/>
    </source>
</evidence>
<evidence type="ECO:0000259" key="4">
    <source>
        <dbReference type="PROSITE" id="PS50011"/>
    </source>
</evidence>
<dbReference type="KEGG" id="aex:Astex_0556"/>
<dbReference type="InterPro" id="IPR003661">
    <property type="entry name" value="HisK_dim/P_dom"/>
</dbReference>
<dbReference type="STRING" id="573065.Astex_0556"/>
<evidence type="ECO:0000259" key="5">
    <source>
        <dbReference type="PROSITE" id="PS50109"/>
    </source>
</evidence>
<evidence type="ECO:0000313" key="6">
    <source>
        <dbReference type="EMBL" id="ADU12245.1"/>
    </source>
</evidence>
<protein>
    <recommendedName>
        <fullName evidence="2">histidine kinase</fullName>
        <ecNumber evidence="2">2.7.13.3</ecNumber>
    </recommendedName>
</protein>
<dbReference type="Pfam" id="PF02518">
    <property type="entry name" value="HATPase_c"/>
    <property type="match status" value="1"/>
</dbReference>
<keyword evidence="6" id="KW-0418">Kinase</keyword>
<feature type="domain" description="Protein kinase" evidence="4">
    <location>
        <begin position="1"/>
        <end position="183"/>
    </location>
</feature>
<dbReference type="Gene3D" id="1.10.510.10">
    <property type="entry name" value="Transferase(Phosphotransferase) domain 1"/>
    <property type="match status" value="1"/>
</dbReference>
<organism evidence="6 7">
    <name type="scientific">Asticcacaulis excentricus (strain ATCC 15261 / DSM 4724 / KCTC 12464 / NCIMB 9791 / VKM B-1370 / CB 48)</name>
    <dbReference type="NCBI Taxonomy" id="573065"/>
    <lineage>
        <taxon>Bacteria</taxon>
        <taxon>Pseudomonadati</taxon>
        <taxon>Pseudomonadota</taxon>
        <taxon>Alphaproteobacteria</taxon>
        <taxon>Caulobacterales</taxon>
        <taxon>Caulobacteraceae</taxon>
        <taxon>Asticcacaulis</taxon>
    </lineage>
</organism>
<dbReference type="EMBL" id="CP002395">
    <property type="protein sequence ID" value="ADU12245.1"/>
    <property type="molecule type" value="Genomic_DNA"/>
</dbReference>
<dbReference type="Pfam" id="PF13191">
    <property type="entry name" value="AAA_16"/>
    <property type="match status" value="1"/>
</dbReference>
<feature type="domain" description="Histidine kinase" evidence="5">
    <location>
        <begin position="1371"/>
        <end position="1585"/>
    </location>
</feature>
<dbReference type="Gene3D" id="3.30.565.10">
    <property type="entry name" value="Histidine kinase-like ATPase, C-terminal domain"/>
    <property type="match status" value="1"/>
</dbReference>
<accession>E8RQY2</accession>
<dbReference type="SUPFAM" id="SSF55781">
    <property type="entry name" value="GAF domain-like"/>
    <property type="match status" value="1"/>
</dbReference>
<name>E8RQY2_ASTEC</name>
<proteinExistence type="predicted"/>
<dbReference type="PROSITE" id="PS50109">
    <property type="entry name" value="HIS_KIN"/>
    <property type="match status" value="1"/>
</dbReference>
<dbReference type="GO" id="GO:0000155">
    <property type="term" value="F:phosphorelay sensor kinase activity"/>
    <property type="evidence" value="ECO:0007669"/>
    <property type="project" value="InterPro"/>
</dbReference>
<sequence length="1591" mass="172652">MTRGIGNSPEVHVRPTGTGPLSLAAFLDVAVGATQSLTQSHLKGEAMGMAGIAGLIPAGRLDPQWLLGEDYVYTAPERLNGSAVNQDTPSSDLYALGMLFYQILTERRPFDAVGRAEWRHAHLAIEPRPPSAFIASLPPLIDAIVLRLLNKDPADRYLSAEALCVDLAACASALNSKGGLPWFEPGASEAPFRFDNTDGLLEHSEQVRQIDAVIGRVSRDGEHAMAFVSGPGGIGKTSLVHYTIKAAGAASAAGKSDKLQRDKPYDSVAQVLRTLFNRLLSAGEDEIEGARTHLLQQLEGHGRAIVDLVPEAEAVLGPTLPLAEVSAQTALSRTQNAICQTLEFFAASARPLVLFFDDLQWADDLTLGAIGAVISRAPKHLCLIGAYRDGDEITAELARLIELARSGQSPFTELVVSPLSLEDTRRALHASLPGNVPQMDAIGDMIHRRTSGNPFFINQFLRTLLETGAIRFDPLSESWSWQPDGSQGTSAPRDLASFMAEKLAGLPPETQHLLRHMACVGRTVNTDLLCALMAIEPTTLRRQIRPLIDSGLLVEERADYAFVHDRVFEAAYGLSTDLQRSEVHARIADLLLAQPTRPTDDGLFDIANHIERANPEALSLDQKLIFAQALHDAATAVRQSGGIVQAKRYLSAAMRLISETWWRASHTLTFDIHVAYAEILLADAQTQAAAEVITLLLQHAQSGIEEAAARRFQAHYLTLQSDYDAAIDVALIGLKSLGISLERYPSAETIDRAYVRVQQALGGRPVASLSELTPMSDPQMQSAMALLSTLISSIFTTDGLRFVHLATIVELSIRHGVTPESAYGLGWYGPMIAAMYGAYEDGYTYSQVALELVEKHGYDAQRTSALTAVDQICVWKQPMSYALTQVYESISAADKAGDAGMICYARNHLISDLLVMGVPLWRVAEDLTPSLALTQKFGYRDIELLLKGQQHLVHSLMTTGHDVAPDLASHGDVAVTTRFWVNLYLGIADYWLGRVDSSVARLAEASGLTSYLLAHIDTAWCDFFLALALAAQAEDEISRPQALQKIAPLRDKFAQWVNLNPLTFENKLLLIDAEIARLLGQDLRALSLYEHAASAAEKAGFIHEQALAHERAGRHLFMAGTRSTAAHHTDIAADLYAQWGAAAKTEQLAQEFGASVRREDRPLATDDDLDMSLALRTSQALSEEILLDNLVRSLMRDMIVHAGADFGTLIMMRAGMPVVEASGTITDGKLSVKREMEHDSAPVVPATILNTVKATRKAFLLADARTDFQGLHGSVTGARSILCVPIVRRGDLTGVVYLENNLAGGVFAPARISMIELLASQAAISLENATLYSELVQENERRARSEAALLTARAELARTSQLTTLGGLAASIAHEINQPLSAIASHADASRRWLERPRPDLPNALKGVESIRAGVDRVTKIIQALRSIARQVPQTFEEMAVDPMIRHVLHLTEAEAVMSEISVTTRLGSEQYRVMGDRTQLEQVMLNLITNAVDAMVKLPANRRKLEIESFVEEAQVTVAVRDNGPGIPAAVSEALFDPLVTTKVSGMGMGLAICKSIIEAHRGVLSVESRETGAAFSFSIPVASNRPNGH</sequence>
<dbReference type="InterPro" id="IPR036890">
    <property type="entry name" value="HATPase_C_sf"/>
</dbReference>
<dbReference type="EC" id="2.7.13.3" evidence="2"/>
<dbReference type="Gene3D" id="3.40.50.300">
    <property type="entry name" value="P-loop containing nucleotide triphosphate hydrolases"/>
    <property type="match status" value="1"/>
</dbReference>
<dbReference type="RefSeq" id="WP_013478079.1">
    <property type="nucleotide sequence ID" value="NC_014816.1"/>
</dbReference>
<reference evidence="7" key="1">
    <citation type="submission" date="2010-12" db="EMBL/GenBank/DDBJ databases">
        <title>Complete sequence of chromosome 1 of Asticcacaulis excentricus CB 48.</title>
        <authorList>
            <consortium name="US DOE Joint Genome Institute"/>
            <person name="Lucas S."/>
            <person name="Copeland A."/>
            <person name="Lapidus A."/>
            <person name="Cheng J.-F."/>
            <person name="Bruce D."/>
            <person name="Goodwin L."/>
            <person name="Pitluck S."/>
            <person name="Teshima H."/>
            <person name="Davenport K."/>
            <person name="Detter J.C."/>
            <person name="Han C."/>
            <person name="Tapia R."/>
            <person name="Land M."/>
            <person name="Hauser L."/>
            <person name="Jeffries C."/>
            <person name="Kyrpides N."/>
            <person name="Ivanova N."/>
            <person name="Ovchinnikova G."/>
            <person name="Brun Y.V."/>
            <person name="Woyke T."/>
        </authorList>
    </citation>
    <scope>NUCLEOTIDE SEQUENCE [LARGE SCALE GENOMIC DNA]</scope>
    <source>
        <strain evidence="7">ATCC 15261 / DSM 4724 / KCTC 12464 / NCIMB 9791 / VKM B-1370 / CB 48</strain>
    </source>
</reference>
<dbReference type="InterPro" id="IPR003594">
    <property type="entry name" value="HATPase_dom"/>
</dbReference>
<dbReference type="SUPFAM" id="SSF56112">
    <property type="entry name" value="Protein kinase-like (PK-like)"/>
    <property type="match status" value="1"/>
</dbReference>
<dbReference type="InterPro" id="IPR029016">
    <property type="entry name" value="GAF-like_dom_sf"/>
</dbReference>
<gene>
    <name evidence="6" type="ordered locus">Astex_0556</name>
</gene>
<dbReference type="InterPro" id="IPR011009">
    <property type="entry name" value="Kinase-like_dom_sf"/>
</dbReference>
<comment type="catalytic activity">
    <reaction evidence="1">
        <text>ATP + protein L-histidine = ADP + protein N-phospho-L-histidine.</text>
        <dbReference type="EC" id="2.7.13.3"/>
    </reaction>
</comment>
<dbReference type="InterPro" id="IPR005467">
    <property type="entry name" value="His_kinase_dom"/>
</dbReference>
<dbReference type="PANTHER" id="PTHR43642:SF1">
    <property type="entry name" value="HYBRID SIGNAL TRANSDUCTION HISTIDINE KINASE G"/>
    <property type="match status" value="1"/>
</dbReference>
<dbReference type="SMART" id="SM00387">
    <property type="entry name" value="HATPase_c"/>
    <property type="match status" value="1"/>
</dbReference>
<keyword evidence="7" id="KW-1185">Reference proteome</keyword>
<evidence type="ECO:0000256" key="1">
    <source>
        <dbReference type="ARBA" id="ARBA00000085"/>
    </source>
</evidence>
<dbReference type="InterPro" id="IPR041664">
    <property type="entry name" value="AAA_16"/>
</dbReference>
<dbReference type="Pfam" id="PF00512">
    <property type="entry name" value="HisKA"/>
    <property type="match status" value="1"/>
</dbReference>
<dbReference type="SUPFAM" id="SSF55874">
    <property type="entry name" value="ATPase domain of HSP90 chaperone/DNA topoisomerase II/histidine kinase"/>
    <property type="match status" value="1"/>
</dbReference>
<dbReference type="OrthoDB" id="9789238at2"/>
<keyword evidence="3" id="KW-0597">Phosphoprotein</keyword>
<dbReference type="InterPro" id="IPR027417">
    <property type="entry name" value="P-loop_NTPase"/>
</dbReference>
<dbReference type="PROSITE" id="PS50011">
    <property type="entry name" value="PROTEIN_KINASE_DOM"/>
    <property type="match status" value="1"/>
</dbReference>
<dbReference type="PRINTS" id="PR00344">
    <property type="entry name" value="BCTRLSENSOR"/>
</dbReference>
<dbReference type="SMART" id="SM00065">
    <property type="entry name" value="GAF"/>
    <property type="match status" value="1"/>
</dbReference>
<dbReference type="Gene3D" id="1.10.287.130">
    <property type="match status" value="1"/>
</dbReference>
<dbReference type="SUPFAM" id="SSF47384">
    <property type="entry name" value="Homodimeric domain of signal transducing histidine kinase"/>
    <property type="match status" value="1"/>
</dbReference>
<dbReference type="InterPro" id="IPR036097">
    <property type="entry name" value="HisK_dim/P_sf"/>
</dbReference>
<dbReference type="InterPro" id="IPR053159">
    <property type="entry name" value="Hybrid_Histidine_Kinase"/>
</dbReference>
<keyword evidence="6" id="KW-0808">Transferase</keyword>
<dbReference type="Gene3D" id="3.30.450.40">
    <property type="match status" value="1"/>
</dbReference>
<dbReference type="SUPFAM" id="SSF52540">
    <property type="entry name" value="P-loop containing nucleoside triphosphate hydrolases"/>
    <property type="match status" value="1"/>
</dbReference>
<dbReference type="InterPro" id="IPR004358">
    <property type="entry name" value="Sig_transdc_His_kin-like_C"/>
</dbReference>
<dbReference type="SMART" id="SM00388">
    <property type="entry name" value="HisKA"/>
    <property type="match status" value="1"/>
</dbReference>
<dbReference type="eggNOG" id="COG2203">
    <property type="taxonomic scope" value="Bacteria"/>
</dbReference>
<dbReference type="GO" id="GO:0005524">
    <property type="term" value="F:ATP binding"/>
    <property type="evidence" value="ECO:0007669"/>
    <property type="project" value="InterPro"/>
</dbReference>